<protein>
    <recommendedName>
        <fullName evidence="2">FBD domain-containing protein</fullName>
    </recommendedName>
</protein>
<organism evidence="3 4">
    <name type="scientific">Urochloa decumbens</name>
    <dbReference type="NCBI Taxonomy" id="240449"/>
    <lineage>
        <taxon>Eukaryota</taxon>
        <taxon>Viridiplantae</taxon>
        <taxon>Streptophyta</taxon>
        <taxon>Embryophyta</taxon>
        <taxon>Tracheophyta</taxon>
        <taxon>Spermatophyta</taxon>
        <taxon>Magnoliopsida</taxon>
        <taxon>Liliopsida</taxon>
        <taxon>Poales</taxon>
        <taxon>Poaceae</taxon>
        <taxon>PACMAD clade</taxon>
        <taxon>Panicoideae</taxon>
        <taxon>Panicodae</taxon>
        <taxon>Paniceae</taxon>
        <taxon>Melinidinae</taxon>
        <taxon>Urochloa</taxon>
    </lineage>
</organism>
<name>A0ABC9FQP1_9POAL</name>
<dbReference type="Pfam" id="PF00646">
    <property type="entry name" value="F-box"/>
    <property type="match status" value="1"/>
</dbReference>
<evidence type="ECO:0000259" key="2">
    <source>
        <dbReference type="SMART" id="SM00579"/>
    </source>
</evidence>
<dbReference type="InterPro" id="IPR032675">
    <property type="entry name" value="LRR_dom_sf"/>
</dbReference>
<dbReference type="PANTHER" id="PTHR32141">
    <property type="match status" value="1"/>
</dbReference>
<sequence length="492" mass="55266">MDEATRSRSQLDNGGGHPPTEASPESATGGEDDLDLISCLPDCILGEIVTRLPAATAATARIQTLSSRWRHAWSSSPLNLDLDPAVLRLHCGYDYYGRLISALLSAHRGAARRLKLVESNASDYNLWLQDPALNGLRELEIDPGRSWWTNSTFTKPLPDCALRFAPTLRVLKLGRLAFPSSSSTADTASLRFPRLELLSFVRVDISEGVLHRVLVGCPVLKTLVLDACTGFARVRITSPTVTSFAISASKMSYGYMAYLEEVVTVRLWQVVVEDAPLPEKLVPFREELELGAATVFDVTSRRVNLVTRQDVVMEKRSLMRAVMLATTLPTVKVLAIEDVDCVDDVGNFLRCFPRLEKIYVSVSTGFKSVGSYRKLNPIECLEHHLKMVAINGYEDKRSHVKLANFFLRSARVLQLMKLRSCRGYYNQFVTKGWIADQRRQLQVRNMASHNVKFHFVPDRSYQDVFCGKHIEDISVAIHDSSTDDPYHQWFES</sequence>
<dbReference type="SUPFAM" id="SSF52047">
    <property type="entry name" value="RNI-like"/>
    <property type="match status" value="1"/>
</dbReference>
<dbReference type="InterPro" id="IPR055411">
    <property type="entry name" value="LRR_FXL15/At3g58940/PEG3-like"/>
</dbReference>
<evidence type="ECO:0000313" key="4">
    <source>
        <dbReference type="Proteomes" id="UP001497457"/>
    </source>
</evidence>
<dbReference type="PANTHER" id="PTHR32141:SF158">
    <property type="entry name" value="EXPRESSED PROTEIN"/>
    <property type="match status" value="1"/>
</dbReference>
<dbReference type="SUPFAM" id="SSF81383">
    <property type="entry name" value="F-box domain"/>
    <property type="match status" value="1"/>
</dbReference>
<feature type="domain" description="FBD" evidence="2">
    <location>
        <begin position="379"/>
        <end position="456"/>
    </location>
</feature>
<evidence type="ECO:0000313" key="3">
    <source>
        <dbReference type="EMBL" id="CAL5079735.1"/>
    </source>
</evidence>
<proteinExistence type="predicted"/>
<dbReference type="Pfam" id="PF08387">
    <property type="entry name" value="FBD"/>
    <property type="match status" value="1"/>
</dbReference>
<dbReference type="Gene3D" id="3.80.10.10">
    <property type="entry name" value="Ribonuclease Inhibitor"/>
    <property type="match status" value="1"/>
</dbReference>
<reference evidence="3" key="1">
    <citation type="submission" date="2024-10" db="EMBL/GenBank/DDBJ databases">
        <authorList>
            <person name="Ryan C."/>
        </authorList>
    </citation>
    <scope>NUCLEOTIDE SEQUENCE [LARGE SCALE GENOMIC DNA]</scope>
</reference>
<feature type="region of interest" description="Disordered" evidence="1">
    <location>
        <begin position="1"/>
        <end position="31"/>
    </location>
</feature>
<dbReference type="Pfam" id="PF24758">
    <property type="entry name" value="LRR_At5g56370"/>
    <property type="match status" value="1"/>
</dbReference>
<evidence type="ECO:0000256" key="1">
    <source>
        <dbReference type="SAM" id="MobiDB-lite"/>
    </source>
</evidence>
<keyword evidence="4" id="KW-1185">Reference proteome</keyword>
<dbReference type="SMART" id="SM00579">
    <property type="entry name" value="FBD"/>
    <property type="match status" value="1"/>
</dbReference>
<gene>
    <name evidence="3" type="ORF">URODEC1_LOCUS107756</name>
</gene>
<dbReference type="AlphaFoldDB" id="A0ABC9FQP1"/>
<dbReference type="InterPro" id="IPR006566">
    <property type="entry name" value="FBD"/>
</dbReference>
<accession>A0ABC9FQP1</accession>
<dbReference type="Proteomes" id="UP001497457">
    <property type="component" value="Chromosome 7b"/>
</dbReference>
<dbReference type="InterPro" id="IPR036047">
    <property type="entry name" value="F-box-like_dom_sf"/>
</dbReference>
<dbReference type="InterPro" id="IPR055302">
    <property type="entry name" value="F-box_dom-containing"/>
</dbReference>
<dbReference type="InterPro" id="IPR001810">
    <property type="entry name" value="F-box_dom"/>
</dbReference>
<dbReference type="EMBL" id="OZ075117">
    <property type="protein sequence ID" value="CAL5079735.1"/>
    <property type="molecule type" value="Genomic_DNA"/>
</dbReference>